<dbReference type="STRING" id="1210090.GCA_001613185_06545"/>
<protein>
    <submittedName>
        <fullName evidence="6">TetR family transcriptional regulator</fullName>
    </submittedName>
</protein>
<dbReference type="EMBL" id="QNRE01000013">
    <property type="protein sequence ID" value="RBO86484.1"/>
    <property type="molecule type" value="Genomic_DNA"/>
</dbReference>
<dbReference type="InterPro" id="IPR001647">
    <property type="entry name" value="HTH_TetR"/>
</dbReference>
<dbReference type="InterPro" id="IPR050109">
    <property type="entry name" value="HTH-type_TetR-like_transc_reg"/>
</dbReference>
<evidence type="ECO:0000256" key="4">
    <source>
        <dbReference type="PROSITE-ProRule" id="PRU00335"/>
    </source>
</evidence>
<dbReference type="PANTHER" id="PTHR30055">
    <property type="entry name" value="HTH-TYPE TRANSCRIPTIONAL REGULATOR RUTR"/>
    <property type="match status" value="1"/>
</dbReference>
<dbReference type="Proteomes" id="UP000252586">
    <property type="component" value="Unassembled WGS sequence"/>
</dbReference>
<dbReference type="Gene3D" id="1.10.357.10">
    <property type="entry name" value="Tetracycline Repressor, domain 2"/>
    <property type="match status" value="1"/>
</dbReference>
<evidence type="ECO:0000259" key="5">
    <source>
        <dbReference type="PROSITE" id="PS50977"/>
    </source>
</evidence>
<evidence type="ECO:0000256" key="1">
    <source>
        <dbReference type="ARBA" id="ARBA00023015"/>
    </source>
</evidence>
<evidence type="ECO:0000256" key="3">
    <source>
        <dbReference type="ARBA" id="ARBA00023163"/>
    </source>
</evidence>
<dbReference type="InterPro" id="IPR036271">
    <property type="entry name" value="Tet_transcr_reg_TetR-rel_C_sf"/>
</dbReference>
<dbReference type="Pfam" id="PF02909">
    <property type="entry name" value="TetR_C_1"/>
    <property type="match status" value="1"/>
</dbReference>
<dbReference type="AlphaFoldDB" id="A0A366DAL8"/>
<feature type="domain" description="HTH tetR-type" evidence="5">
    <location>
        <begin position="29"/>
        <end position="89"/>
    </location>
</feature>
<evidence type="ECO:0000313" key="6">
    <source>
        <dbReference type="EMBL" id="RBO86484.1"/>
    </source>
</evidence>
<keyword evidence="1" id="KW-0805">Transcription regulation</keyword>
<name>A0A366DAL8_9NOCA</name>
<dbReference type="SUPFAM" id="SSF48498">
    <property type="entry name" value="Tetracyclin repressor-like, C-terminal domain"/>
    <property type="match status" value="1"/>
</dbReference>
<dbReference type="GO" id="GO:0045892">
    <property type="term" value="P:negative regulation of DNA-templated transcription"/>
    <property type="evidence" value="ECO:0007669"/>
    <property type="project" value="InterPro"/>
</dbReference>
<reference evidence="6 7" key="1">
    <citation type="submission" date="2018-06" db="EMBL/GenBank/DDBJ databases">
        <title>Genomic Encyclopedia of Type Strains, Phase IV (KMG-IV): sequencing the most valuable type-strain genomes for metagenomic binning, comparative biology and taxonomic classification.</title>
        <authorList>
            <person name="Goeker M."/>
        </authorList>
    </citation>
    <scope>NUCLEOTIDE SEQUENCE [LARGE SCALE GENOMIC DNA]</scope>
    <source>
        <strain evidence="6 7">DSM 44599</strain>
    </source>
</reference>
<keyword evidence="2 4" id="KW-0238">DNA-binding</keyword>
<dbReference type="GO" id="GO:0003700">
    <property type="term" value="F:DNA-binding transcription factor activity"/>
    <property type="evidence" value="ECO:0007669"/>
    <property type="project" value="TreeGrafter"/>
</dbReference>
<dbReference type="InterPro" id="IPR009057">
    <property type="entry name" value="Homeodomain-like_sf"/>
</dbReference>
<dbReference type="GO" id="GO:0000976">
    <property type="term" value="F:transcription cis-regulatory region binding"/>
    <property type="evidence" value="ECO:0007669"/>
    <property type="project" value="TreeGrafter"/>
</dbReference>
<proteinExistence type="predicted"/>
<evidence type="ECO:0000313" key="7">
    <source>
        <dbReference type="Proteomes" id="UP000252586"/>
    </source>
</evidence>
<keyword evidence="3" id="KW-0804">Transcription</keyword>
<sequence>MTPGEEVLPKSVALMWGLEREGGRGPRRGLTLDQILDAAIAVGAAEGYAAMSMNRVARELGFTAMSLYRYVDSKSTLAEMVLDRVVGLPPEIGPELSWREGLSLWGRTEYEVLGRHQWALDIPLGTPPLGPNNMAWLEAGLGTLSGVPVPESVKLQLVMNLSLYVIGRRRMARDIAADLDAEIDFDEPMRHLLDPQRFPALLAAFAERAFDNKDIDWAEADFVFGLDRLLDGYEAFLSSYGR</sequence>
<dbReference type="SUPFAM" id="SSF46689">
    <property type="entry name" value="Homeodomain-like"/>
    <property type="match status" value="1"/>
</dbReference>
<feature type="DNA-binding region" description="H-T-H motif" evidence="4">
    <location>
        <begin position="52"/>
        <end position="71"/>
    </location>
</feature>
<dbReference type="Pfam" id="PF00440">
    <property type="entry name" value="TetR_N"/>
    <property type="match status" value="1"/>
</dbReference>
<gene>
    <name evidence="6" type="ORF">DFR74_11326</name>
</gene>
<dbReference type="RefSeq" id="WP_067514112.1">
    <property type="nucleotide sequence ID" value="NZ_CP107943.1"/>
</dbReference>
<dbReference type="PROSITE" id="PS50977">
    <property type="entry name" value="HTH_TETR_2"/>
    <property type="match status" value="1"/>
</dbReference>
<keyword evidence="7" id="KW-1185">Reference proteome</keyword>
<evidence type="ECO:0000256" key="2">
    <source>
        <dbReference type="ARBA" id="ARBA00023125"/>
    </source>
</evidence>
<dbReference type="PANTHER" id="PTHR30055:SF151">
    <property type="entry name" value="TRANSCRIPTIONAL REGULATORY PROTEIN"/>
    <property type="match status" value="1"/>
</dbReference>
<comment type="caution">
    <text evidence="6">The sequence shown here is derived from an EMBL/GenBank/DDBJ whole genome shotgun (WGS) entry which is preliminary data.</text>
</comment>
<dbReference type="Gene3D" id="1.10.10.60">
    <property type="entry name" value="Homeodomain-like"/>
    <property type="match status" value="1"/>
</dbReference>
<organism evidence="6 7">
    <name type="scientific">Nocardia puris</name>
    <dbReference type="NCBI Taxonomy" id="208602"/>
    <lineage>
        <taxon>Bacteria</taxon>
        <taxon>Bacillati</taxon>
        <taxon>Actinomycetota</taxon>
        <taxon>Actinomycetes</taxon>
        <taxon>Mycobacteriales</taxon>
        <taxon>Nocardiaceae</taxon>
        <taxon>Nocardia</taxon>
    </lineage>
</organism>
<dbReference type="InterPro" id="IPR004111">
    <property type="entry name" value="Repressor_TetR_C"/>
</dbReference>
<accession>A0A366DAL8</accession>